<keyword evidence="1" id="KW-0597">Phosphoprotein</keyword>
<proteinExistence type="predicted"/>
<dbReference type="PROSITE" id="PS50901">
    <property type="entry name" value="FTSK"/>
    <property type="match status" value="2"/>
</dbReference>
<evidence type="ECO:0000256" key="5">
    <source>
        <dbReference type="SAM" id="MobiDB-lite"/>
    </source>
</evidence>
<dbReference type="InterPro" id="IPR050206">
    <property type="entry name" value="FtsK/SpoIIIE/SftA"/>
</dbReference>
<dbReference type="SMART" id="SM00382">
    <property type="entry name" value="AAA"/>
    <property type="match status" value="3"/>
</dbReference>
<dbReference type="EMBL" id="JABENB010000001">
    <property type="protein sequence ID" value="NNG39204.1"/>
    <property type="molecule type" value="Genomic_DNA"/>
</dbReference>
<evidence type="ECO:0000259" key="7">
    <source>
        <dbReference type="PROSITE" id="PS50006"/>
    </source>
</evidence>
<evidence type="ECO:0000256" key="1">
    <source>
        <dbReference type="ARBA" id="ARBA00022553"/>
    </source>
</evidence>
<keyword evidence="6" id="KW-0472">Membrane</keyword>
<dbReference type="CDD" id="cd00060">
    <property type="entry name" value="FHA"/>
    <property type="match status" value="1"/>
</dbReference>
<feature type="region of interest" description="Disordered" evidence="5">
    <location>
        <begin position="1410"/>
        <end position="1430"/>
    </location>
</feature>
<dbReference type="SUPFAM" id="SSF52540">
    <property type="entry name" value="P-loop containing nucleoside triphosphate hydrolases"/>
    <property type="match status" value="3"/>
</dbReference>
<dbReference type="InterPro" id="IPR000253">
    <property type="entry name" value="FHA_dom"/>
</dbReference>
<dbReference type="InterPro" id="IPR008984">
    <property type="entry name" value="SMAD_FHA_dom_sf"/>
</dbReference>
<feature type="domain" description="FHA" evidence="7">
    <location>
        <begin position="117"/>
        <end position="166"/>
    </location>
</feature>
<feature type="binding site" evidence="4">
    <location>
        <begin position="657"/>
        <end position="664"/>
    </location>
    <ligand>
        <name>ATP</name>
        <dbReference type="ChEBI" id="CHEBI:30616"/>
    </ligand>
</feature>
<accession>A0A849AEB0</accession>
<dbReference type="SUPFAM" id="SSF49879">
    <property type="entry name" value="SMAD/FHA domain"/>
    <property type="match status" value="1"/>
</dbReference>
<dbReference type="Gene3D" id="2.60.200.20">
    <property type="match status" value="1"/>
</dbReference>
<feature type="domain" description="FtsK" evidence="8">
    <location>
        <begin position="639"/>
        <end position="827"/>
    </location>
</feature>
<evidence type="ECO:0000259" key="8">
    <source>
        <dbReference type="PROSITE" id="PS50901"/>
    </source>
</evidence>
<evidence type="ECO:0000256" key="3">
    <source>
        <dbReference type="ARBA" id="ARBA00022840"/>
    </source>
</evidence>
<dbReference type="GO" id="GO:0003677">
    <property type="term" value="F:DNA binding"/>
    <property type="evidence" value="ECO:0007669"/>
    <property type="project" value="InterPro"/>
</dbReference>
<dbReference type="Gene3D" id="3.40.50.300">
    <property type="entry name" value="P-loop containing nucleotide triphosphate hydrolases"/>
    <property type="match status" value="3"/>
</dbReference>
<feature type="transmembrane region" description="Helical" evidence="6">
    <location>
        <begin position="238"/>
        <end position="256"/>
    </location>
</feature>
<dbReference type="PANTHER" id="PTHR22683">
    <property type="entry name" value="SPORULATION PROTEIN RELATED"/>
    <property type="match status" value="1"/>
</dbReference>
<gene>
    <name evidence="9" type="ORF">HJ588_07945</name>
</gene>
<keyword evidence="6" id="KW-1133">Transmembrane helix</keyword>
<dbReference type="InterPro" id="IPR002543">
    <property type="entry name" value="FtsK_dom"/>
</dbReference>
<dbReference type="InterPro" id="IPR003593">
    <property type="entry name" value="AAA+_ATPase"/>
</dbReference>
<evidence type="ECO:0000256" key="2">
    <source>
        <dbReference type="ARBA" id="ARBA00022741"/>
    </source>
</evidence>
<comment type="caution">
    <text evidence="9">The sequence shown here is derived from an EMBL/GenBank/DDBJ whole genome shotgun (WGS) entry which is preliminary data.</text>
</comment>
<name>A0A849AEB0_9MICO</name>
<evidence type="ECO:0000313" key="10">
    <source>
        <dbReference type="Proteomes" id="UP000557772"/>
    </source>
</evidence>
<feature type="region of interest" description="Disordered" evidence="5">
    <location>
        <begin position="547"/>
        <end position="566"/>
    </location>
</feature>
<organism evidence="9 10">
    <name type="scientific">Flexivirga aerilata</name>
    <dbReference type="NCBI Taxonomy" id="1656889"/>
    <lineage>
        <taxon>Bacteria</taxon>
        <taxon>Bacillati</taxon>
        <taxon>Actinomycetota</taxon>
        <taxon>Actinomycetes</taxon>
        <taxon>Micrococcales</taxon>
        <taxon>Dermacoccaceae</taxon>
        <taxon>Flexivirga</taxon>
    </lineage>
</organism>
<feature type="binding site" evidence="4">
    <location>
        <begin position="984"/>
        <end position="991"/>
    </location>
    <ligand>
        <name>ATP</name>
        <dbReference type="ChEBI" id="CHEBI:30616"/>
    </ligand>
</feature>
<dbReference type="Pfam" id="PF16697">
    <property type="entry name" value="Yop-YscD_cpl"/>
    <property type="match status" value="1"/>
</dbReference>
<feature type="region of interest" description="Disordered" evidence="5">
    <location>
        <begin position="284"/>
        <end position="304"/>
    </location>
</feature>
<dbReference type="PANTHER" id="PTHR22683:SF1">
    <property type="entry name" value="TYPE VII SECRETION SYSTEM PROTEIN ESSC"/>
    <property type="match status" value="1"/>
</dbReference>
<evidence type="ECO:0000256" key="4">
    <source>
        <dbReference type="PROSITE-ProRule" id="PRU00289"/>
    </source>
</evidence>
<keyword evidence="6" id="KW-0812">Transmembrane</keyword>
<feature type="domain" description="FtsK" evidence="8">
    <location>
        <begin position="951"/>
        <end position="1142"/>
    </location>
</feature>
<dbReference type="GO" id="GO:0005524">
    <property type="term" value="F:ATP binding"/>
    <property type="evidence" value="ECO:0007669"/>
    <property type="project" value="UniProtKB-UniRule"/>
</dbReference>
<protein>
    <submittedName>
        <fullName evidence="9">FHA domain-containing protein</fullName>
    </submittedName>
</protein>
<dbReference type="RefSeq" id="WP_171153749.1">
    <property type="nucleotide sequence ID" value="NZ_JABENB010000001.1"/>
</dbReference>
<dbReference type="Pfam" id="PF01580">
    <property type="entry name" value="FtsK_SpoIIIE"/>
    <property type="match status" value="2"/>
</dbReference>
<evidence type="ECO:0000256" key="6">
    <source>
        <dbReference type="SAM" id="Phobius"/>
    </source>
</evidence>
<dbReference type="InterPro" id="IPR027417">
    <property type="entry name" value="P-loop_NTPase"/>
</dbReference>
<evidence type="ECO:0000313" key="9">
    <source>
        <dbReference type="EMBL" id="NNG39204.1"/>
    </source>
</evidence>
<dbReference type="Proteomes" id="UP000557772">
    <property type="component" value="Unassembled WGS sequence"/>
</dbReference>
<dbReference type="PROSITE" id="PS50006">
    <property type="entry name" value="FHA_DOMAIN"/>
    <property type="match status" value="1"/>
</dbReference>
<dbReference type="SMART" id="SM00240">
    <property type="entry name" value="FHA"/>
    <property type="match status" value="1"/>
</dbReference>
<dbReference type="CDD" id="cd01127">
    <property type="entry name" value="TrwB_TraG_TraD_VirD4"/>
    <property type="match status" value="1"/>
</dbReference>
<dbReference type="InterPro" id="IPR032030">
    <property type="entry name" value="YscD_cytoplasmic_dom"/>
</dbReference>
<feature type="region of interest" description="Disordered" evidence="5">
    <location>
        <begin position="192"/>
        <end position="213"/>
    </location>
</feature>
<sequence length="1430" mass="149910">MTTHAQAPPTAGSRTLRLSLLPADACEPVEVVLQVPEGACWGEARAALAAAGMAVPLPSYIGDQEVFESHVIGEPPLLNAAVVAAAPTATPDAHLLELVAIEGPCTGARIPLTADVQRIGRATDADLVLADPDLSRAHLLVAVDQGRSVVTDAGSTNGSRVDDALIAAGRPTELRAGARLRAGSTTLTLERRAATPPTDAVDDSCRIPVRRPPRRPLRVPTVELTLPAPPTPEERRRLPWAMLLLPLVLAGVMLVVLRNPIFLMFALLSPLMMLGQHVSDRRGGSARTKEAARRHEVATREVEERRRSACATELSLLRRITPPLPETLRSAVARDERLWARAPGHADFLTCRLGIGTIASHVRVASHGMAGSAADVPPLRDAPVAVRLDELRVVGIGGSDRRRVADSIVLQVATWHSPLHVRVLVVCASAASRHRWNWAIPLPHLAIHPTAAANILDAETDDERLAPALLALLPERAPSLGLRQDDPPVHTVVVLDGSAELAGRAEIARLLRDGPATGVCVIALAEDAGSLPAECASTVRADGPTTMTVTTDGGHGTDGTVAGRPDLPTADLCRAVGRRLATLTDASPGPRDTTLPDSSSLLTLWATEQAGDPTDPASVAAGWAASDGTTCALLGVGPEGPLTIDLSVDGPHALIAGTTGAGKSELLQTLVTSLALVNRPDALVFVLIDYKGGAAFKDCAQLPHTVGLVTDLDAHLTERALHSLDAEVRRRERLLAAVGAKDLDDYRAVPGTEPLPRLVLVIDEFRVLAEELPDFITGLVRLAAVGRSLGIHLVLATQRPAGVVSADIRANVNLRIALRVRDEADSQDVIGTGRAAHLAATQPGRAIVRTGGGAPVDFQTARIGGRSATAGVDVRVGRVAWPGGAPLWDATPTADCGPTDLQRTVAAIRSAAKHRHLTVPASPWLPPLPDLLDVRDLSGRRRTVLGADAPADAIDFALADLPDEQTTCTLAWTPDTDGHLAIIGGPRSGRTEAVRTVAIEAALRWPDGGLAAYVIDGSGALGALAGLPQVGAVIRPDSTARLSRLVRWLGAEVRARQQASFSGDRAPHRVLLFIDGWESFTDSSDEVTLGRLTDYLLQVLRDGPAVGIHALVSGGRGLFAGRVTSVFPSRLVLRLADRSDAGLLGLRPAELPDRMPPGRALTTPDAVEVQIARRSAPVPEMTAAQHISSLATSMSAVGIRRFDSVPTHVPLTDLTQRPRELTIGIGGEDPAPVGLPLDASGELAALVCGPPRSGRTTTLRTIADRLAPDRPVCWLSGRAEPGDLPGPVDALAANDPAAVAGWLSAHPNGGVLADDVDELLGSPIEDLLLEHLGRSRQTGGIVCVSGQTSTLAGSFRGLLAELRRRQTGLILQPGRRDGELLGVDLGPPDQPRPGHGALVIRGRAVEIQVATDSASPTDSDDVSGAPQRSS</sequence>
<reference evidence="9 10" key="1">
    <citation type="submission" date="2020-05" db="EMBL/GenBank/DDBJ databases">
        <title>Flexivirga sp. ID2601S isolated from air conditioner.</title>
        <authorList>
            <person name="Kim D.H."/>
        </authorList>
    </citation>
    <scope>NUCLEOTIDE SEQUENCE [LARGE SCALE GENOMIC DNA]</scope>
    <source>
        <strain evidence="9 10">ID2601S</strain>
    </source>
</reference>
<keyword evidence="10" id="KW-1185">Reference proteome</keyword>
<keyword evidence="3 4" id="KW-0067">ATP-binding</keyword>
<keyword evidence="2 4" id="KW-0547">Nucleotide-binding</keyword>